<organism evidence="1">
    <name type="scientific">Arundo donax</name>
    <name type="common">Giant reed</name>
    <name type="synonym">Donax arundinaceus</name>
    <dbReference type="NCBI Taxonomy" id="35708"/>
    <lineage>
        <taxon>Eukaryota</taxon>
        <taxon>Viridiplantae</taxon>
        <taxon>Streptophyta</taxon>
        <taxon>Embryophyta</taxon>
        <taxon>Tracheophyta</taxon>
        <taxon>Spermatophyta</taxon>
        <taxon>Magnoliopsida</taxon>
        <taxon>Liliopsida</taxon>
        <taxon>Poales</taxon>
        <taxon>Poaceae</taxon>
        <taxon>PACMAD clade</taxon>
        <taxon>Arundinoideae</taxon>
        <taxon>Arundineae</taxon>
        <taxon>Arundo</taxon>
    </lineage>
</organism>
<reference evidence="1" key="2">
    <citation type="journal article" date="2015" name="Data Brief">
        <title>Shoot transcriptome of the giant reed, Arundo donax.</title>
        <authorList>
            <person name="Barrero R.A."/>
            <person name="Guerrero F.D."/>
            <person name="Moolhuijzen P."/>
            <person name="Goolsby J.A."/>
            <person name="Tidwell J."/>
            <person name="Bellgard S.E."/>
            <person name="Bellgard M.I."/>
        </authorList>
    </citation>
    <scope>NUCLEOTIDE SEQUENCE</scope>
    <source>
        <tissue evidence="1">Shoot tissue taken approximately 20 cm above the soil surface</tissue>
    </source>
</reference>
<dbReference type="EMBL" id="GBRH01195244">
    <property type="protein sequence ID" value="JAE02652.1"/>
    <property type="molecule type" value="Transcribed_RNA"/>
</dbReference>
<accession>A0A0A9ERF1</accession>
<evidence type="ECO:0000313" key="1">
    <source>
        <dbReference type="EMBL" id="JAE02652.1"/>
    </source>
</evidence>
<protein>
    <submittedName>
        <fullName evidence="1">Uncharacterized protein</fullName>
    </submittedName>
</protein>
<name>A0A0A9ERF1_ARUDO</name>
<proteinExistence type="predicted"/>
<dbReference type="AlphaFoldDB" id="A0A0A9ERF1"/>
<sequence>MLDMALCPIQLGVRVICWESGTSIFGILYLLKHY</sequence>
<reference evidence="1" key="1">
    <citation type="submission" date="2014-09" db="EMBL/GenBank/DDBJ databases">
        <authorList>
            <person name="Magalhaes I.L.F."/>
            <person name="Oliveira U."/>
            <person name="Santos F.R."/>
            <person name="Vidigal T.H.D.A."/>
            <person name="Brescovit A.D."/>
            <person name="Santos A.J."/>
        </authorList>
    </citation>
    <scope>NUCLEOTIDE SEQUENCE</scope>
    <source>
        <tissue evidence="1">Shoot tissue taken approximately 20 cm above the soil surface</tissue>
    </source>
</reference>